<evidence type="ECO:0000313" key="2">
    <source>
        <dbReference type="EMBL" id="KAH8988188.1"/>
    </source>
</evidence>
<protein>
    <submittedName>
        <fullName evidence="2">Uncharacterized protein</fullName>
    </submittedName>
</protein>
<dbReference type="Proteomes" id="UP001201163">
    <property type="component" value="Unassembled WGS sequence"/>
</dbReference>
<sequence length="664" mass="72615">MAFADLPAHTECSVPSFDEIQPEEIERYFSDLELLLDTHTVAADGKCKQAAVRYLKAVHTEKLWKTTPAFSDATKTYVKFKTDILKLYPGASDDCTYTMQDLDTVIRERAHVGIFSASNLGDYHCQFLLITHYLISKNCMSTEEQSRAFLHGVRPDLSQHIMQRLQLKMPNHMPDDPYDLGNIYNAANFVLMGTSPSALASTSPSMQYQASPSPVPTQPDTNTIKIEALTQVVASLGEMFKTVLEAQNRGKPRNVGSQPAGTTGALCNFCRGTGHLIRECEVIAEYNQAGPQPDAAAKLQTAHENTATAPGGGSGAVSSEVYPSPFLQGLPPQSQEGTSTVKKGKEREDQEATNQSHPYAAVREGEAASKPAVPTMHKNEQAYTTTAKIHDKKVTQEVYKCAMETPITVTQCELLSLAPELHAQVADVTIKCCIPHDTTQTLLKEAEEAAEEDRTREGAQLAHMPTAFAAAARPPTSTSPQGIYAKAAADAQETQDKVEVATESNALHTILPVVDGQEHVEVILDPGCQIVAMSEEVCNVLALAYDPSIKLNMILANRSVNQLLGLARNVAFSISDITLYMQVHILQSPAYNILLGRPFDILTQSVVRNYCNKNQSITICNPNTRKTVTVPTTTRGTQTVTVPTTAHSTHRFTDRCEHQQKQDF</sequence>
<reference evidence="2" key="1">
    <citation type="submission" date="2022-01" db="EMBL/GenBank/DDBJ databases">
        <title>Comparative genomics reveals a dynamic genome evolution in the ectomycorrhizal milk-cap (Lactarius) mushrooms.</title>
        <authorList>
            <consortium name="DOE Joint Genome Institute"/>
            <person name="Lebreton A."/>
            <person name="Tang N."/>
            <person name="Kuo A."/>
            <person name="LaButti K."/>
            <person name="Drula E."/>
            <person name="Barry K."/>
            <person name="Clum A."/>
            <person name="Lipzen A."/>
            <person name="Mousain D."/>
            <person name="Ng V."/>
            <person name="Wang R."/>
            <person name="Wang X."/>
            <person name="Dai Y."/>
            <person name="Henrissat B."/>
            <person name="Grigoriev I.V."/>
            <person name="Guerin-Laguette A."/>
            <person name="Yu F."/>
            <person name="Martin F.M."/>
        </authorList>
    </citation>
    <scope>NUCLEOTIDE SEQUENCE</scope>
    <source>
        <strain evidence="2">QP</strain>
    </source>
</reference>
<feature type="compositionally biased region" description="Polar residues" evidence="1">
    <location>
        <begin position="331"/>
        <end position="341"/>
    </location>
</feature>
<dbReference type="EMBL" id="JAKELL010000043">
    <property type="protein sequence ID" value="KAH8988188.1"/>
    <property type="molecule type" value="Genomic_DNA"/>
</dbReference>
<dbReference type="Gene3D" id="2.40.70.10">
    <property type="entry name" value="Acid Proteases"/>
    <property type="match status" value="1"/>
</dbReference>
<dbReference type="AlphaFoldDB" id="A0AAD4QBY6"/>
<evidence type="ECO:0000256" key="1">
    <source>
        <dbReference type="SAM" id="MobiDB-lite"/>
    </source>
</evidence>
<dbReference type="CDD" id="cd00303">
    <property type="entry name" value="retropepsin_like"/>
    <property type="match status" value="1"/>
</dbReference>
<keyword evidence="3" id="KW-1185">Reference proteome</keyword>
<proteinExistence type="predicted"/>
<organism evidence="2 3">
    <name type="scientific">Lactarius akahatsu</name>
    <dbReference type="NCBI Taxonomy" id="416441"/>
    <lineage>
        <taxon>Eukaryota</taxon>
        <taxon>Fungi</taxon>
        <taxon>Dikarya</taxon>
        <taxon>Basidiomycota</taxon>
        <taxon>Agaricomycotina</taxon>
        <taxon>Agaricomycetes</taxon>
        <taxon>Russulales</taxon>
        <taxon>Russulaceae</taxon>
        <taxon>Lactarius</taxon>
    </lineage>
</organism>
<evidence type="ECO:0000313" key="3">
    <source>
        <dbReference type="Proteomes" id="UP001201163"/>
    </source>
</evidence>
<dbReference type="InterPro" id="IPR021109">
    <property type="entry name" value="Peptidase_aspartic_dom_sf"/>
</dbReference>
<gene>
    <name evidence="2" type="ORF">EDB92DRAFT_1948107</name>
</gene>
<feature type="region of interest" description="Disordered" evidence="1">
    <location>
        <begin position="294"/>
        <end position="361"/>
    </location>
</feature>
<name>A0AAD4QBY6_9AGAM</name>
<comment type="caution">
    <text evidence="2">The sequence shown here is derived from an EMBL/GenBank/DDBJ whole genome shotgun (WGS) entry which is preliminary data.</text>
</comment>
<accession>A0AAD4QBY6</accession>